<evidence type="ECO:0008006" key="4">
    <source>
        <dbReference type="Google" id="ProtNLM"/>
    </source>
</evidence>
<name>A0ABQ5WBK4_9HYPH</name>
<organism evidence="2 3">
    <name type="scientific">Devosia nitrariae</name>
    <dbReference type="NCBI Taxonomy" id="2071872"/>
    <lineage>
        <taxon>Bacteria</taxon>
        <taxon>Pseudomonadati</taxon>
        <taxon>Pseudomonadota</taxon>
        <taxon>Alphaproteobacteria</taxon>
        <taxon>Hyphomicrobiales</taxon>
        <taxon>Devosiaceae</taxon>
        <taxon>Devosia</taxon>
    </lineage>
</organism>
<accession>A0ABQ5WBK4</accession>
<dbReference type="RefSeq" id="WP_284342648.1">
    <property type="nucleotide sequence ID" value="NZ_BSNS01000023.1"/>
</dbReference>
<dbReference type="Proteomes" id="UP001156691">
    <property type="component" value="Unassembled WGS sequence"/>
</dbReference>
<feature type="signal peptide" evidence="1">
    <location>
        <begin position="1"/>
        <end position="19"/>
    </location>
</feature>
<feature type="chain" id="PRO_5047243913" description="DUF2147 domain-containing protein" evidence="1">
    <location>
        <begin position="20"/>
        <end position="135"/>
    </location>
</feature>
<keyword evidence="1" id="KW-0732">Signal</keyword>
<keyword evidence="3" id="KW-1185">Reference proteome</keyword>
<protein>
    <recommendedName>
        <fullName evidence="4">DUF2147 domain-containing protein</fullName>
    </recommendedName>
</protein>
<reference evidence="3" key="1">
    <citation type="journal article" date="2019" name="Int. J. Syst. Evol. Microbiol.">
        <title>The Global Catalogue of Microorganisms (GCM) 10K type strain sequencing project: providing services to taxonomists for standard genome sequencing and annotation.</title>
        <authorList>
            <consortium name="The Broad Institute Genomics Platform"/>
            <consortium name="The Broad Institute Genome Sequencing Center for Infectious Disease"/>
            <person name="Wu L."/>
            <person name="Ma J."/>
        </authorList>
    </citation>
    <scope>NUCLEOTIDE SEQUENCE [LARGE SCALE GENOMIC DNA]</scope>
    <source>
        <strain evidence="3">NBRC 112416</strain>
    </source>
</reference>
<comment type="caution">
    <text evidence="2">The sequence shown here is derived from an EMBL/GenBank/DDBJ whole genome shotgun (WGS) entry which is preliminary data.</text>
</comment>
<evidence type="ECO:0000313" key="2">
    <source>
        <dbReference type="EMBL" id="GLQ57258.1"/>
    </source>
</evidence>
<evidence type="ECO:0000313" key="3">
    <source>
        <dbReference type="Proteomes" id="UP001156691"/>
    </source>
</evidence>
<proteinExistence type="predicted"/>
<evidence type="ECO:0000256" key="1">
    <source>
        <dbReference type="SAM" id="SignalP"/>
    </source>
</evidence>
<sequence length="135" mass="14247">MRSLLAVLSFVLLSAGSLAQEASIEGDWIDKWGTSFHMTLCGDDGTQLCVVMTDLQGESRTEENLAYLNEEVLQGQMIAPNQWQGKMMLGGGEATGTVTMTGPDTIDIEGCQGILCNTIEYHRVGSAGASGGEAG</sequence>
<dbReference type="EMBL" id="BSNS01000023">
    <property type="protein sequence ID" value="GLQ57258.1"/>
    <property type="molecule type" value="Genomic_DNA"/>
</dbReference>
<gene>
    <name evidence="2" type="ORF">GCM10010862_45170</name>
</gene>